<keyword evidence="2" id="KW-1185">Reference proteome</keyword>
<dbReference type="EMBL" id="QKKF02027689">
    <property type="protein sequence ID" value="RZF35708.1"/>
    <property type="molecule type" value="Genomic_DNA"/>
</dbReference>
<sequence length="138" mass="15961">MPEQFQIAILSATFKMPLTLLTDAYQQIPVAQEDIGKTAIITPFGLFKFPFMTFGLRNAGQTFQRFMDEVLHGLDFALFTWMTFSSILILRKNMRTTFEVFSSDLQSTASYQPTKMHLWSSGGYFHWIYHLCCQYSSP</sequence>
<dbReference type="Gene3D" id="3.30.70.270">
    <property type="match status" value="1"/>
</dbReference>
<dbReference type="OrthoDB" id="6616747at2759"/>
<dbReference type="InParanoid" id="A0A482WQH2"/>
<dbReference type="GO" id="GO:0071897">
    <property type="term" value="P:DNA biosynthetic process"/>
    <property type="evidence" value="ECO:0007669"/>
    <property type="project" value="UniProtKB-ARBA"/>
</dbReference>
<comment type="caution">
    <text evidence="1">The sequence shown here is derived from an EMBL/GenBank/DDBJ whole genome shotgun (WGS) entry which is preliminary data.</text>
</comment>
<dbReference type="Gene3D" id="3.10.10.10">
    <property type="entry name" value="HIV Type 1 Reverse Transcriptase, subunit A, domain 1"/>
    <property type="match status" value="1"/>
</dbReference>
<dbReference type="InterPro" id="IPR053134">
    <property type="entry name" value="RNA-dir_DNA_polymerase"/>
</dbReference>
<organism evidence="1 2">
    <name type="scientific">Laodelphax striatellus</name>
    <name type="common">Small brown planthopper</name>
    <name type="synonym">Delphax striatella</name>
    <dbReference type="NCBI Taxonomy" id="195883"/>
    <lineage>
        <taxon>Eukaryota</taxon>
        <taxon>Metazoa</taxon>
        <taxon>Ecdysozoa</taxon>
        <taxon>Arthropoda</taxon>
        <taxon>Hexapoda</taxon>
        <taxon>Insecta</taxon>
        <taxon>Pterygota</taxon>
        <taxon>Neoptera</taxon>
        <taxon>Paraneoptera</taxon>
        <taxon>Hemiptera</taxon>
        <taxon>Auchenorrhyncha</taxon>
        <taxon>Fulgoroidea</taxon>
        <taxon>Delphacidae</taxon>
        <taxon>Criomorphinae</taxon>
        <taxon>Laodelphax</taxon>
    </lineage>
</organism>
<dbReference type="AlphaFoldDB" id="A0A482WQH2"/>
<name>A0A482WQH2_LAOST</name>
<dbReference type="SMR" id="A0A482WQH2"/>
<dbReference type="Proteomes" id="UP000291343">
    <property type="component" value="Unassembled WGS sequence"/>
</dbReference>
<evidence type="ECO:0000313" key="2">
    <source>
        <dbReference type="Proteomes" id="UP000291343"/>
    </source>
</evidence>
<dbReference type="InterPro" id="IPR043502">
    <property type="entry name" value="DNA/RNA_pol_sf"/>
</dbReference>
<dbReference type="PANTHER" id="PTHR24559">
    <property type="entry name" value="TRANSPOSON TY3-I GAG-POL POLYPROTEIN"/>
    <property type="match status" value="1"/>
</dbReference>
<dbReference type="PANTHER" id="PTHR24559:SF454">
    <property type="entry name" value="RIBONUCLEASE H"/>
    <property type="match status" value="1"/>
</dbReference>
<proteinExistence type="predicted"/>
<accession>A0A482WQH2</accession>
<evidence type="ECO:0000313" key="1">
    <source>
        <dbReference type="EMBL" id="RZF35708.1"/>
    </source>
</evidence>
<dbReference type="SUPFAM" id="SSF56672">
    <property type="entry name" value="DNA/RNA polymerases"/>
    <property type="match status" value="1"/>
</dbReference>
<reference evidence="1 2" key="1">
    <citation type="journal article" date="2017" name="Gigascience">
        <title>Genome sequence of the small brown planthopper, Laodelphax striatellus.</title>
        <authorList>
            <person name="Zhu J."/>
            <person name="Jiang F."/>
            <person name="Wang X."/>
            <person name="Yang P."/>
            <person name="Bao Y."/>
            <person name="Zhao W."/>
            <person name="Wang W."/>
            <person name="Lu H."/>
            <person name="Wang Q."/>
            <person name="Cui N."/>
            <person name="Li J."/>
            <person name="Chen X."/>
            <person name="Luo L."/>
            <person name="Yu J."/>
            <person name="Kang L."/>
            <person name="Cui F."/>
        </authorList>
    </citation>
    <scope>NUCLEOTIDE SEQUENCE [LARGE SCALE GENOMIC DNA]</scope>
    <source>
        <strain evidence="1">Lst14</strain>
    </source>
</reference>
<protein>
    <recommendedName>
        <fullName evidence="3">Reverse transcriptase domain-containing protein</fullName>
    </recommendedName>
</protein>
<evidence type="ECO:0008006" key="3">
    <source>
        <dbReference type="Google" id="ProtNLM"/>
    </source>
</evidence>
<dbReference type="STRING" id="195883.A0A482WQH2"/>
<dbReference type="InterPro" id="IPR043128">
    <property type="entry name" value="Rev_trsase/Diguanyl_cyclase"/>
</dbReference>
<gene>
    <name evidence="1" type="ORF">LSTR_LSTR009576</name>
</gene>